<evidence type="ECO:0000259" key="8">
    <source>
        <dbReference type="Pfam" id="PF00892"/>
    </source>
</evidence>
<dbReference type="GO" id="GO:0005886">
    <property type="term" value="C:plasma membrane"/>
    <property type="evidence" value="ECO:0007669"/>
    <property type="project" value="UniProtKB-SubCell"/>
</dbReference>
<dbReference type="PATRIC" id="fig|79604.3.peg.1889"/>
<dbReference type="Proteomes" id="UP000182975">
    <property type="component" value="Unassembled WGS sequence"/>
</dbReference>
<evidence type="ECO:0000256" key="3">
    <source>
        <dbReference type="ARBA" id="ARBA00022475"/>
    </source>
</evidence>
<dbReference type="PANTHER" id="PTHR42920">
    <property type="entry name" value="OS03G0707200 PROTEIN-RELATED"/>
    <property type="match status" value="1"/>
</dbReference>
<dbReference type="PANTHER" id="PTHR42920:SF5">
    <property type="entry name" value="EAMA DOMAIN-CONTAINING PROTEIN"/>
    <property type="match status" value="1"/>
</dbReference>
<evidence type="ECO:0000313" key="10">
    <source>
        <dbReference type="Proteomes" id="UP000182975"/>
    </source>
</evidence>
<protein>
    <submittedName>
        <fullName evidence="9">Permease of the drug/metabolite transporter (DMT) superfamily</fullName>
    </submittedName>
</protein>
<feature type="transmembrane region" description="Helical" evidence="7">
    <location>
        <begin position="146"/>
        <end position="164"/>
    </location>
</feature>
<dbReference type="InterPro" id="IPR051258">
    <property type="entry name" value="Diverse_Substrate_Transporter"/>
</dbReference>
<keyword evidence="5 7" id="KW-1133">Transmembrane helix</keyword>
<keyword evidence="10" id="KW-1185">Reference proteome</keyword>
<accession>A0A172RZZ4</accession>
<keyword evidence="6 7" id="KW-0472">Membrane</keyword>
<evidence type="ECO:0000256" key="4">
    <source>
        <dbReference type="ARBA" id="ARBA00022692"/>
    </source>
</evidence>
<feature type="transmembrane region" description="Helical" evidence="7">
    <location>
        <begin position="235"/>
        <end position="256"/>
    </location>
</feature>
<keyword evidence="3" id="KW-1003">Cell membrane</keyword>
<keyword evidence="4 7" id="KW-0812">Transmembrane</keyword>
<name>A0A172RZZ4_9ACTN</name>
<evidence type="ECO:0000256" key="1">
    <source>
        <dbReference type="ARBA" id="ARBA00004651"/>
    </source>
</evidence>
<proteinExistence type="inferred from homology"/>
<dbReference type="InterPro" id="IPR037185">
    <property type="entry name" value="EmrE-like"/>
</dbReference>
<feature type="transmembrane region" description="Helical" evidence="7">
    <location>
        <begin position="171"/>
        <end position="193"/>
    </location>
</feature>
<dbReference type="EMBL" id="FOEC01000001">
    <property type="protein sequence ID" value="SEO38729.1"/>
    <property type="molecule type" value="Genomic_DNA"/>
</dbReference>
<feature type="transmembrane region" description="Helical" evidence="7">
    <location>
        <begin position="117"/>
        <end position="134"/>
    </location>
</feature>
<comment type="similarity">
    <text evidence="2">Belongs to the EamA transporter family.</text>
</comment>
<feature type="transmembrane region" description="Helical" evidence="7">
    <location>
        <begin position="61"/>
        <end position="79"/>
    </location>
</feature>
<feature type="transmembrane region" description="Helical" evidence="7">
    <location>
        <begin position="262"/>
        <end position="281"/>
    </location>
</feature>
<dbReference type="SUPFAM" id="SSF103481">
    <property type="entry name" value="Multidrug resistance efflux transporter EmrE"/>
    <property type="match status" value="2"/>
</dbReference>
<evidence type="ECO:0000256" key="5">
    <source>
        <dbReference type="ARBA" id="ARBA00022989"/>
    </source>
</evidence>
<evidence type="ECO:0000256" key="2">
    <source>
        <dbReference type="ARBA" id="ARBA00007362"/>
    </source>
</evidence>
<dbReference type="Pfam" id="PF00892">
    <property type="entry name" value="EamA"/>
    <property type="match status" value="2"/>
</dbReference>
<gene>
    <name evidence="9" type="ORF">SAMN02910314_00080</name>
</gene>
<dbReference type="RefSeq" id="WP_066664379.1">
    <property type="nucleotide sequence ID" value="NZ_CP011402.1"/>
</dbReference>
<feature type="domain" description="EamA" evidence="8">
    <location>
        <begin position="142"/>
        <end position="276"/>
    </location>
</feature>
<evidence type="ECO:0000256" key="7">
    <source>
        <dbReference type="SAM" id="Phobius"/>
    </source>
</evidence>
<feature type="transmembrane region" description="Helical" evidence="7">
    <location>
        <begin position="31"/>
        <end position="49"/>
    </location>
</feature>
<dbReference type="KEGG" id="ddt:AAY81_09415"/>
<feature type="domain" description="EamA" evidence="8">
    <location>
        <begin position="5"/>
        <end position="133"/>
    </location>
</feature>
<comment type="subcellular location">
    <subcellularLocation>
        <location evidence="1">Cell membrane</location>
        <topology evidence="1">Multi-pass membrane protein</topology>
    </subcellularLocation>
</comment>
<organism evidence="9 10">
    <name type="scientific">Denitrobacterium detoxificans</name>
    <dbReference type="NCBI Taxonomy" id="79604"/>
    <lineage>
        <taxon>Bacteria</taxon>
        <taxon>Bacillati</taxon>
        <taxon>Actinomycetota</taxon>
        <taxon>Coriobacteriia</taxon>
        <taxon>Eggerthellales</taxon>
        <taxon>Eggerthellaceae</taxon>
        <taxon>Denitrobacterium</taxon>
    </lineage>
</organism>
<evidence type="ECO:0000256" key="6">
    <source>
        <dbReference type="ARBA" id="ARBA00023136"/>
    </source>
</evidence>
<feature type="transmembrane region" description="Helical" evidence="7">
    <location>
        <begin position="91"/>
        <end position="110"/>
    </location>
</feature>
<dbReference type="InterPro" id="IPR000620">
    <property type="entry name" value="EamA_dom"/>
</dbReference>
<dbReference type="AlphaFoldDB" id="A0A172RZZ4"/>
<dbReference type="OrthoDB" id="9804865at2"/>
<reference evidence="10" key="1">
    <citation type="submission" date="2016-10" db="EMBL/GenBank/DDBJ databases">
        <authorList>
            <person name="Varghese N."/>
        </authorList>
    </citation>
    <scope>NUCLEOTIDE SEQUENCE [LARGE SCALE GENOMIC DNA]</scope>
    <source>
        <strain evidence="10">DSM 21843</strain>
    </source>
</reference>
<sequence length="291" mass="31730">MKYKLLLVMVTVVWGSSFVIMKDLVDDVNPAWLLAVRFALAAVALALLSLKHRKLFFQREYVKYGIIIGLPLFVGYLLQTIGLTDTTPGKNAFLTASYCVMIPFLNWAALYRKPNRFHVVAAFMCLFGIGLISLNEGFSVSFGDAFSLSCAFFYALQLIFMVKFGHDRNPAVLTIWQLVVISVGSALVALVTGAPLDFSMLGGEAWLALVYLAVVVTALAILFQNVGIANVEPATAGLLLSLESVFGVAFSIALGYEALTPRVLVGFLVVFAAIVVSEYVPQALARKRTLR</sequence>
<feature type="transmembrane region" description="Helical" evidence="7">
    <location>
        <begin position="205"/>
        <end position="223"/>
    </location>
</feature>
<evidence type="ECO:0000313" key="9">
    <source>
        <dbReference type="EMBL" id="SEO38729.1"/>
    </source>
</evidence>